<organism evidence="1 2">
    <name type="scientific">Cephalotus follicularis</name>
    <name type="common">Albany pitcher plant</name>
    <dbReference type="NCBI Taxonomy" id="3775"/>
    <lineage>
        <taxon>Eukaryota</taxon>
        <taxon>Viridiplantae</taxon>
        <taxon>Streptophyta</taxon>
        <taxon>Embryophyta</taxon>
        <taxon>Tracheophyta</taxon>
        <taxon>Spermatophyta</taxon>
        <taxon>Magnoliopsida</taxon>
        <taxon>eudicotyledons</taxon>
        <taxon>Gunneridae</taxon>
        <taxon>Pentapetalae</taxon>
        <taxon>rosids</taxon>
        <taxon>fabids</taxon>
        <taxon>Oxalidales</taxon>
        <taxon>Cephalotaceae</taxon>
        <taxon>Cephalotus</taxon>
    </lineage>
</organism>
<dbReference type="AlphaFoldDB" id="A0A1Q3BV41"/>
<dbReference type="Proteomes" id="UP000187406">
    <property type="component" value="Unassembled WGS sequence"/>
</dbReference>
<comment type="caution">
    <text evidence="1">The sequence shown here is derived from an EMBL/GenBank/DDBJ whole genome shotgun (WGS) entry which is preliminary data.</text>
</comment>
<proteinExistence type="predicted"/>
<name>A0A1Q3BV41_CEPFO</name>
<dbReference type="EMBL" id="BDDD01000938">
    <property type="protein sequence ID" value="GAV71759.1"/>
    <property type="molecule type" value="Genomic_DNA"/>
</dbReference>
<feature type="non-terminal residue" evidence="1">
    <location>
        <position position="1"/>
    </location>
</feature>
<reference evidence="2" key="1">
    <citation type="submission" date="2016-04" db="EMBL/GenBank/DDBJ databases">
        <title>Cephalotus genome sequencing.</title>
        <authorList>
            <person name="Fukushima K."/>
            <person name="Hasebe M."/>
            <person name="Fang X."/>
        </authorList>
    </citation>
    <scope>NUCLEOTIDE SEQUENCE [LARGE SCALE GENOMIC DNA]</scope>
    <source>
        <strain evidence="2">cv. St1</strain>
    </source>
</reference>
<dbReference type="InParanoid" id="A0A1Q3BV41"/>
<protein>
    <submittedName>
        <fullName evidence="1">Uncharacterized protein</fullName>
    </submittedName>
</protein>
<gene>
    <name evidence="1" type="ORF">CFOL_v3_15248</name>
</gene>
<sequence>LILRKLFILSSLRNLTNIKLLVFFPHADRSSSRNRTSSSSPAFPLSISFGTKQKQGPVLLRPQSLTVSLVAGLNAQYKILRIIFLIRIHLGVARVWKRSWIPFLFTMNAERLPHLLRGKESTQRSLCIRMEQIL</sequence>
<evidence type="ECO:0000313" key="2">
    <source>
        <dbReference type="Proteomes" id="UP000187406"/>
    </source>
</evidence>
<keyword evidence="2" id="KW-1185">Reference proteome</keyword>
<evidence type="ECO:0000313" key="1">
    <source>
        <dbReference type="EMBL" id="GAV71759.1"/>
    </source>
</evidence>
<accession>A0A1Q3BV41</accession>